<name>A0A075A258_OPIVI</name>
<gene>
    <name evidence="1" type="ORF">T265_01560</name>
</gene>
<dbReference type="CTD" id="20315748"/>
<dbReference type="EMBL" id="KL596635">
    <property type="protein sequence ID" value="KER32332.1"/>
    <property type="molecule type" value="Genomic_DNA"/>
</dbReference>
<accession>A0A075A258</accession>
<dbReference type="GeneID" id="20315748"/>
<proteinExistence type="predicted"/>
<keyword evidence="2" id="KW-1185">Reference proteome</keyword>
<evidence type="ECO:0000313" key="1">
    <source>
        <dbReference type="EMBL" id="KER32332.1"/>
    </source>
</evidence>
<organism evidence="1 2">
    <name type="scientific">Opisthorchis viverrini</name>
    <name type="common">Southeast Asian liver fluke</name>
    <dbReference type="NCBI Taxonomy" id="6198"/>
    <lineage>
        <taxon>Eukaryota</taxon>
        <taxon>Metazoa</taxon>
        <taxon>Spiralia</taxon>
        <taxon>Lophotrochozoa</taxon>
        <taxon>Platyhelminthes</taxon>
        <taxon>Trematoda</taxon>
        <taxon>Digenea</taxon>
        <taxon>Opisthorchiida</taxon>
        <taxon>Opisthorchiata</taxon>
        <taxon>Opisthorchiidae</taxon>
        <taxon>Opisthorchis</taxon>
    </lineage>
</organism>
<sequence>MSSLSPVRFLEYMSINENIDKKNGLQLQIFSSAVIAQSCPKFLEPFLVPSFCTPNVPSPSFRQPYVLIELKLDCFREIHSFASQFGCHERLN</sequence>
<reference evidence="1 2" key="1">
    <citation type="submission" date="2013-11" db="EMBL/GenBank/DDBJ databases">
        <title>Opisthorchis viverrini - life in the bile duct.</title>
        <authorList>
            <person name="Young N.D."/>
            <person name="Nagarajan N."/>
            <person name="Lin S.J."/>
            <person name="Korhonen P.K."/>
            <person name="Jex A.R."/>
            <person name="Hall R.S."/>
            <person name="Safavi-Hemami H."/>
            <person name="Kaewkong W."/>
            <person name="Bertrand D."/>
            <person name="Gao S."/>
            <person name="Seet Q."/>
            <person name="Wongkham S."/>
            <person name="Teh B.T."/>
            <person name="Wongkham C."/>
            <person name="Intapan P.M."/>
            <person name="Maleewong W."/>
            <person name="Yang X."/>
            <person name="Hu M."/>
            <person name="Wang Z."/>
            <person name="Hofmann A."/>
            <person name="Sternberg P.W."/>
            <person name="Tan P."/>
            <person name="Wang J."/>
            <person name="Gasser R.B."/>
        </authorList>
    </citation>
    <scope>NUCLEOTIDE SEQUENCE [LARGE SCALE GENOMIC DNA]</scope>
</reference>
<dbReference type="AlphaFoldDB" id="A0A075A258"/>
<dbReference type="Proteomes" id="UP000054324">
    <property type="component" value="Unassembled WGS sequence"/>
</dbReference>
<evidence type="ECO:0000313" key="2">
    <source>
        <dbReference type="Proteomes" id="UP000054324"/>
    </source>
</evidence>
<dbReference type="RefSeq" id="XP_009163883.1">
    <property type="nucleotide sequence ID" value="XM_009165619.1"/>
</dbReference>
<dbReference type="OrthoDB" id="6282232at2759"/>
<dbReference type="KEGG" id="ovi:T265_01560"/>
<protein>
    <submittedName>
        <fullName evidence="1">Uncharacterized protein</fullName>
    </submittedName>
</protein>